<feature type="compositionally biased region" description="Pro residues" evidence="1">
    <location>
        <begin position="392"/>
        <end position="408"/>
    </location>
</feature>
<dbReference type="OrthoDB" id="687571at2759"/>
<organism evidence="4 5">
    <name type="scientific">Vigna angularis var. angularis</name>
    <dbReference type="NCBI Taxonomy" id="157739"/>
    <lineage>
        <taxon>Eukaryota</taxon>
        <taxon>Viridiplantae</taxon>
        <taxon>Streptophyta</taxon>
        <taxon>Embryophyta</taxon>
        <taxon>Tracheophyta</taxon>
        <taxon>Spermatophyta</taxon>
        <taxon>Magnoliopsida</taxon>
        <taxon>eudicotyledons</taxon>
        <taxon>Gunneridae</taxon>
        <taxon>Pentapetalae</taxon>
        <taxon>rosids</taxon>
        <taxon>fabids</taxon>
        <taxon>Fabales</taxon>
        <taxon>Fabaceae</taxon>
        <taxon>Papilionoideae</taxon>
        <taxon>50 kb inversion clade</taxon>
        <taxon>NPAAA clade</taxon>
        <taxon>indigoferoid/millettioid clade</taxon>
        <taxon>Phaseoleae</taxon>
        <taxon>Vigna</taxon>
    </lineage>
</organism>
<keyword evidence="2" id="KW-0812">Transmembrane</keyword>
<feature type="compositionally biased region" description="Basic residues" evidence="1">
    <location>
        <begin position="434"/>
        <end position="448"/>
    </location>
</feature>
<accession>A0A0S3RX14</accession>
<feature type="region of interest" description="Disordered" evidence="1">
    <location>
        <begin position="309"/>
        <end position="451"/>
    </location>
</feature>
<keyword evidence="5" id="KW-1185">Reference proteome</keyword>
<evidence type="ECO:0000259" key="3">
    <source>
        <dbReference type="Pfam" id="PF23041"/>
    </source>
</evidence>
<dbReference type="PANTHER" id="PTHR33826:SF2">
    <property type="entry name" value="HYDROXYPROLINE-RICH GLYCOPROTEIN FAMILY PROTEIN"/>
    <property type="match status" value="1"/>
</dbReference>
<feature type="region of interest" description="Disordered" evidence="1">
    <location>
        <begin position="1"/>
        <end position="20"/>
    </location>
</feature>
<sequence>MGKGEEERQPLPPSEDPPRNAECRCHCSRIRTFVGARCIIILVLSVALFLSAAFWLPPFMSLADRRSLHGGSRFKDHDIVASFIVNKSVSLLEDYKFQLADEIFDEIDAPSSKVAVVSLESLPGPNKTRVVFAVDSEDKGTEMSYPVISLIRASFTSLVIRQSILQLTSSSLFGDPYSFEVLKLKGGITIIPQQNAFPLQKGQAKFSFKLNFPIYQIQSNFKELTSQLKSGLYLTSFENLYISLSNSDGSTVDAPTLVQSTVLLAVGITSKERLKKLAQTIMGPHNLGLNHTEFGRVKQVQLSSVLQHSLHGNDGSGSAWSPSPAPLAHPPHHHHHRHRHHHHHHHHETHLSPEISPIPSSTPVPAPAPASAPTPTPTPTARHAHTHAHSPTPMPVSTPRKGVPPPKVGSPTAAKVAPAPWKNSQSQPPNCRFGFRKRSTHNSGKHAHPPTPAVAPIINTHHPVPVASPKSHIDPPTHVSHSEPALSPLPNVAFAHAEPPPKNELAPEHYYTHFPGLSSSSAGCLGTAKWSILMLIVLVLRV</sequence>
<keyword evidence="2" id="KW-0472">Membrane</keyword>
<evidence type="ECO:0000313" key="5">
    <source>
        <dbReference type="Proteomes" id="UP000291084"/>
    </source>
</evidence>
<evidence type="ECO:0000256" key="1">
    <source>
        <dbReference type="SAM" id="MobiDB-lite"/>
    </source>
</evidence>
<reference evidence="4 5" key="1">
    <citation type="journal article" date="2015" name="Sci. Rep.">
        <title>The power of single molecule real-time sequencing technology in the de novo assembly of a eukaryotic genome.</title>
        <authorList>
            <person name="Sakai H."/>
            <person name="Naito K."/>
            <person name="Ogiso-Tanaka E."/>
            <person name="Takahashi Y."/>
            <person name="Iseki K."/>
            <person name="Muto C."/>
            <person name="Satou K."/>
            <person name="Teruya K."/>
            <person name="Shiroma A."/>
            <person name="Shimoji M."/>
            <person name="Hirano T."/>
            <person name="Itoh T."/>
            <person name="Kaga A."/>
            <person name="Tomooka N."/>
        </authorList>
    </citation>
    <scope>NUCLEOTIDE SEQUENCE [LARGE SCALE GENOMIC DNA]</scope>
    <source>
        <strain evidence="5">cv. Shumari</strain>
    </source>
</reference>
<gene>
    <name evidence="4" type="primary">Vigan.04G256700</name>
    <name evidence="4" type="ORF">VIGAN_04256700</name>
</gene>
<dbReference type="PANTHER" id="PTHR33826">
    <property type="entry name" value="F20B24.21"/>
    <property type="match status" value="1"/>
</dbReference>
<keyword evidence="2" id="KW-1133">Transmembrane helix</keyword>
<evidence type="ECO:0000313" key="4">
    <source>
        <dbReference type="EMBL" id="BAT85073.1"/>
    </source>
</evidence>
<feature type="compositionally biased region" description="Pro residues" evidence="1">
    <location>
        <begin position="360"/>
        <end position="378"/>
    </location>
</feature>
<dbReference type="EMBL" id="AP015037">
    <property type="protein sequence ID" value="BAT85073.1"/>
    <property type="molecule type" value="Genomic_DNA"/>
</dbReference>
<dbReference type="Proteomes" id="UP000291084">
    <property type="component" value="Chromosome 4"/>
</dbReference>
<proteinExistence type="predicted"/>
<feature type="compositionally biased region" description="Basic residues" evidence="1">
    <location>
        <begin position="330"/>
        <end position="348"/>
    </location>
</feature>
<feature type="domain" description="DUF7036" evidence="3">
    <location>
        <begin position="82"/>
        <end position="174"/>
    </location>
</feature>
<dbReference type="Pfam" id="PF23041">
    <property type="entry name" value="DUF7036"/>
    <property type="match status" value="2"/>
</dbReference>
<dbReference type="InterPro" id="IPR055464">
    <property type="entry name" value="DUF7036"/>
</dbReference>
<evidence type="ECO:0000256" key="2">
    <source>
        <dbReference type="SAM" id="Phobius"/>
    </source>
</evidence>
<dbReference type="AlphaFoldDB" id="A0A0S3RX14"/>
<name>A0A0S3RX14_PHAAN</name>
<feature type="transmembrane region" description="Helical" evidence="2">
    <location>
        <begin position="34"/>
        <end position="56"/>
    </location>
</feature>
<feature type="domain" description="DUF7036" evidence="3">
    <location>
        <begin position="207"/>
        <end position="295"/>
    </location>
</feature>
<protein>
    <recommendedName>
        <fullName evidence="3">DUF7036 domain-containing protein</fullName>
    </recommendedName>
</protein>